<reference evidence="3" key="2">
    <citation type="submission" date="2020-09" db="EMBL/GenBank/DDBJ databases">
        <authorList>
            <person name="Sun Q."/>
            <person name="Zhou Y."/>
        </authorList>
    </citation>
    <scope>NUCLEOTIDE SEQUENCE</scope>
    <source>
        <strain evidence="3">CGMCC 4.7306</strain>
    </source>
</reference>
<dbReference type="PANTHER" id="PTHR30313">
    <property type="entry name" value="DNA PRIMASE"/>
    <property type="match status" value="1"/>
</dbReference>
<comment type="caution">
    <text evidence="3">The sequence shown here is derived from an EMBL/GenBank/DDBJ whole genome shotgun (WGS) entry which is preliminary data.</text>
</comment>
<proteinExistence type="predicted"/>
<evidence type="ECO:0000313" key="4">
    <source>
        <dbReference type="Proteomes" id="UP000613840"/>
    </source>
</evidence>
<dbReference type="EMBL" id="BMMZ01000008">
    <property type="protein sequence ID" value="GGL70554.1"/>
    <property type="molecule type" value="Genomic_DNA"/>
</dbReference>
<name>A0A917SDS4_9ACTN</name>
<protein>
    <recommendedName>
        <fullName evidence="2">Toprim domain-containing protein</fullName>
    </recommendedName>
</protein>
<evidence type="ECO:0000259" key="2">
    <source>
        <dbReference type="SMART" id="SM00493"/>
    </source>
</evidence>
<accession>A0A917SDS4</accession>
<feature type="domain" description="Toprim" evidence="2">
    <location>
        <begin position="483"/>
        <end position="560"/>
    </location>
</feature>
<dbReference type="Gene3D" id="3.40.1360.10">
    <property type="match status" value="1"/>
</dbReference>
<dbReference type="InterPro" id="IPR050219">
    <property type="entry name" value="DnaG_primase"/>
</dbReference>
<gene>
    <name evidence="3" type="ORF">GCM10011575_31280</name>
</gene>
<keyword evidence="4" id="KW-1185">Reference proteome</keyword>
<organism evidence="3 4">
    <name type="scientific">Microlunatus endophyticus</name>
    <dbReference type="NCBI Taxonomy" id="1716077"/>
    <lineage>
        <taxon>Bacteria</taxon>
        <taxon>Bacillati</taxon>
        <taxon>Actinomycetota</taxon>
        <taxon>Actinomycetes</taxon>
        <taxon>Propionibacteriales</taxon>
        <taxon>Propionibacteriaceae</taxon>
        <taxon>Microlunatus</taxon>
    </lineage>
</organism>
<dbReference type="GO" id="GO:0006269">
    <property type="term" value="P:DNA replication, synthesis of primer"/>
    <property type="evidence" value="ECO:0007669"/>
    <property type="project" value="TreeGrafter"/>
</dbReference>
<dbReference type="RefSeq" id="WP_188896317.1">
    <property type="nucleotide sequence ID" value="NZ_BMMZ01000008.1"/>
</dbReference>
<dbReference type="InterPro" id="IPR034151">
    <property type="entry name" value="TOPRIM_DnaG_bac"/>
</dbReference>
<dbReference type="SUPFAM" id="SSF56731">
    <property type="entry name" value="DNA primase core"/>
    <property type="match status" value="1"/>
</dbReference>
<dbReference type="InterPro" id="IPR013264">
    <property type="entry name" value="DNAG_N"/>
</dbReference>
<dbReference type="Gene3D" id="3.90.980.10">
    <property type="entry name" value="DNA primase, catalytic core, N-terminal domain"/>
    <property type="match status" value="1"/>
</dbReference>
<sequence length="708" mass="76586">MAATKAEVGQTPARLTLEQLHDQLRSAVGAIETREQWRAWLDFAVRLHRYSFDNLMLIMAQRPDATAVASYTTWKSVDRHVQRGERSIKVLAPVTRRTEVTDDHGQPVRDASGNQLFRRTVVGYRPVSVFDIKQTSGPPVPTPVRPTLLEGQAPGGLWEALGREVAERGYRLLRAGSDQLGDANGITMPTRREVWVRDDVDGLQAVKTLAQELAHILLHTGEDLDSDPCRGIKEVEAESVAYLTLAAHGVATDSYSFLYVANWAFGLADAEHVPMADIVARTGRRVLGAAHTIIEATGSTEIPNAADIALATRASLAAEKTETLREETEVRAEPPVERAVLVGVVADSQDFFRSRVRDSWVPEYLDGRKLASAIDSHGIGYAPAGWTVLTDHLRSLGYSDDHIQAAGMATRARTGNLIDRFRDRLTIPLRDAAGDLVGFTARSAPDADGRTPKYLNSPASPIFTKSEIVYGLSGLRDVIRAGYAPVVCEGALDAIGIDVASAANYVGFHGLATCGTAFTDAHARQIAAAEPTNICLAYDGDDAGRQAAEHAWTKITQAGMHSITTAELPAGADPASLNADNASDLVERLLAARDGALVVVDRRIVAAHIVDDLPRQYGLFHDIVEWAAQLPAERRVDVAIHAARRLGIHPDDAAAELTQNHPGFMADSLEAIASHCDSVSSILDGRTKTYDEHQPAPPERIQPPAIAR</sequence>
<dbReference type="InterPro" id="IPR013610">
    <property type="entry name" value="ArdC_N"/>
</dbReference>
<dbReference type="Pfam" id="PF08275">
    <property type="entry name" value="DNAG_N"/>
    <property type="match status" value="1"/>
</dbReference>
<dbReference type="Pfam" id="PF13155">
    <property type="entry name" value="Toprim_2"/>
    <property type="match status" value="1"/>
</dbReference>
<dbReference type="GO" id="GO:0003697">
    <property type="term" value="F:single-stranded DNA binding"/>
    <property type="evidence" value="ECO:0007669"/>
    <property type="project" value="InterPro"/>
</dbReference>
<feature type="region of interest" description="Disordered" evidence="1">
    <location>
        <begin position="688"/>
        <end position="708"/>
    </location>
</feature>
<dbReference type="Proteomes" id="UP000613840">
    <property type="component" value="Unassembled WGS sequence"/>
</dbReference>
<dbReference type="GO" id="GO:0005737">
    <property type="term" value="C:cytoplasm"/>
    <property type="evidence" value="ECO:0007669"/>
    <property type="project" value="TreeGrafter"/>
</dbReference>
<evidence type="ECO:0000256" key="1">
    <source>
        <dbReference type="SAM" id="MobiDB-lite"/>
    </source>
</evidence>
<dbReference type="AlphaFoldDB" id="A0A917SDS4"/>
<dbReference type="PANTHER" id="PTHR30313:SF2">
    <property type="entry name" value="DNA PRIMASE"/>
    <property type="match status" value="1"/>
</dbReference>
<dbReference type="InterPro" id="IPR037068">
    <property type="entry name" value="DNA_primase_core_N_sf"/>
</dbReference>
<dbReference type="SMART" id="SM00493">
    <property type="entry name" value="TOPRIM"/>
    <property type="match status" value="1"/>
</dbReference>
<dbReference type="Pfam" id="PF08401">
    <property type="entry name" value="ArdcN"/>
    <property type="match status" value="1"/>
</dbReference>
<evidence type="ECO:0000313" key="3">
    <source>
        <dbReference type="EMBL" id="GGL70554.1"/>
    </source>
</evidence>
<reference evidence="3" key="1">
    <citation type="journal article" date="2014" name="Int. J. Syst. Evol. Microbiol.">
        <title>Complete genome sequence of Corynebacterium casei LMG S-19264T (=DSM 44701T), isolated from a smear-ripened cheese.</title>
        <authorList>
            <consortium name="US DOE Joint Genome Institute (JGI-PGF)"/>
            <person name="Walter F."/>
            <person name="Albersmeier A."/>
            <person name="Kalinowski J."/>
            <person name="Ruckert C."/>
        </authorList>
    </citation>
    <scope>NUCLEOTIDE SEQUENCE</scope>
    <source>
        <strain evidence="3">CGMCC 4.7306</strain>
    </source>
</reference>
<dbReference type="InterPro" id="IPR006171">
    <property type="entry name" value="TOPRIM_dom"/>
</dbReference>
<dbReference type="CDD" id="cd03364">
    <property type="entry name" value="TOPRIM_DnaG_primases"/>
    <property type="match status" value="1"/>
</dbReference>